<sequence length="644" mass="69498">MAQSQPFGQPAFSTPSGRHGSGLSSVSSAQTAGKDVVNQVFRTRVRSICGHKKDSRAILFLVLPIVAIILACFRGRYRGTGGKNVPRRLATGPPQKEDDRELSDILDMCLEMEEERSFLPPAASHVAQTGFAERQGMPVRPQYEQSLQAAQAARPLLDGSIFQPHLPYSQLRLSTEAGIAQGQQGWLGASTEVFSGLYMGNPQIDSPGISSFPPADNNSYLSGLGNSAVPLSGGAVPYWGLGGPLAPKAPWAPSFVSQGESTNTLNPALASGPPCSLVPEGLTLNQPRPRPIRPLLPAPSSSSSTNETPQEGTTAPKKPPKRRSASILSQLAVPGKKRKGQRFLNKQLYGGVTPEGPVEFVVFAPPETQTSATESSVIQASAGLSGEASWSSKETSSGESEETAAPSTAQTTDAPCSDSQSELTESDPVSESFSALHPFYKLPVLEANAIVRKFCAVNAFGHTILLVHPSSALRFMQTSFAKQRINEREANGIIIESQRIVNHLFNFHRSAVPWRSASKAVLTLGLRYLMLDSLLCAIDLLGPAMDAPQWWTKLVKSIPTKIAIKDLRLQLNRSKHYALLAERLSAASEAIKRGLRPGARETVALKRDLFCTELSLPLFKKPQWDIWRYFHKLSCGGAPENFCG</sequence>
<feature type="region of interest" description="Disordered" evidence="1">
    <location>
        <begin position="1"/>
        <end position="28"/>
    </location>
</feature>
<reference evidence="3" key="2">
    <citation type="submission" date="2013-10" db="EMBL/GenBank/DDBJ databases">
        <authorList>
            <person name="Aslett M."/>
        </authorList>
    </citation>
    <scope>NUCLEOTIDE SEQUENCE [LARGE SCALE GENOMIC DNA]</scope>
    <source>
        <strain evidence="3">Houghton</strain>
    </source>
</reference>
<gene>
    <name evidence="3" type="ORF">ENH_00051350</name>
</gene>
<dbReference type="VEuPathDB" id="ToxoDB:ENH_00051350"/>
<keyword evidence="2" id="KW-1133">Transmembrane helix</keyword>
<accession>U6MVR0</accession>
<feature type="compositionally biased region" description="Low complexity" evidence="1">
    <location>
        <begin position="385"/>
        <end position="412"/>
    </location>
</feature>
<dbReference type="AlphaFoldDB" id="U6MVR0"/>
<evidence type="ECO:0000256" key="1">
    <source>
        <dbReference type="SAM" id="MobiDB-lite"/>
    </source>
</evidence>
<evidence type="ECO:0000256" key="2">
    <source>
        <dbReference type="SAM" id="Phobius"/>
    </source>
</evidence>
<dbReference type="GeneID" id="25475282"/>
<evidence type="ECO:0000313" key="4">
    <source>
        <dbReference type="Proteomes" id="UP000030754"/>
    </source>
</evidence>
<feature type="compositionally biased region" description="Polar residues" evidence="1">
    <location>
        <begin position="257"/>
        <end position="266"/>
    </location>
</feature>
<feature type="compositionally biased region" description="Pro residues" evidence="1">
    <location>
        <begin position="288"/>
        <end position="297"/>
    </location>
</feature>
<protein>
    <recommendedName>
        <fullName evidence="5">Transmembrane protein</fullName>
    </recommendedName>
</protein>
<feature type="region of interest" description="Disordered" evidence="1">
    <location>
        <begin position="372"/>
        <end position="427"/>
    </location>
</feature>
<dbReference type="Proteomes" id="UP000030754">
    <property type="component" value="Unassembled WGS sequence"/>
</dbReference>
<feature type="region of interest" description="Disordered" evidence="1">
    <location>
        <begin position="257"/>
        <end position="339"/>
    </location>
</feature>
<reference evidence="3" key="1">
    <citation type="submission" date="2013-10" db="EMBL/GenBank/DDBJ databases">
        <title>Genomic analysis of the causative agents of coccidiosis in chickens.</title>
        <authorList>
            <person name="Reid A.J."/>
            <person name="Blake D."/>
            <person name="Billington K."/>
            <person name="Browne H."/>
            <person name="Dunn M."/>
            <person name="Hung S."/>
            <person name="Kawahara F."/>
            <person name="Miranda-Saavedra D."/>
            <person name="Mourier T."/>
            <person name="Nagra H."/>
            <person name="Otto T.D."/>
            <person name="Rawlings N."/>
            <person name="Sanchez A."/>
            <person name="Sanders M."/>
            <person name="Subramaniam C."/>
            <person name="Tay Y."/>
            <person name="Dear P."/>
            <person name="Doerig C."/>
            <person name="Gruber A."/>
            <person name="Parkinson J."/>
            <person name="Shirley M."/>
            <person name="Wan K.L."/>
            <person name="Berriman M."/>
            <person name="Tomley F."/>
            <person name="Pain A."/>
        </authorList>
    </citation>
    <scope>NUCLEOTIDE SEQUENCE [LARGE SCALE GENOMIC DNA]</scope>
    <source>
        <strain evidence="3">Houghton</strain>
    </source>
</reference>
<dbReference type="RefSeq" id="XP_013436829.1">
    <property type="nucleotide sequence ID" value="XM_013581375.1"/>
</dbReference>
<organism evidence="3 4">
    <name type="scientific">Eimeria necatrix</name>
    <dbReference type="NCBI Taxonomy" id="51315"/>
    <lineage>
        <taxon>Eukaryota</taxon>
        <taxon>Sar</taxon>
        <taxon>Alveolata</taxon>
        <taxon>Apicomplexa</taxon>
        <taxon>Conoidasida</taxon>
        <taxon>Coccidia</taxon>
        <taxon>Eucoccidiorida</taxon>
        <taxon>Eimeriorina</taxon>
        <taxon>Eimeriidae</taxon>
        <taxon>Eimeria</taxon>
    </lineage>
</organism>
<dbReference type="EMBL" id="HG725532">
    <property type="protein sequence ID" value="CDJ68362.1"/>
    <property type="molecule type" value="Genomic_DNA"/>
</dbReference>
<feature type="compositionally biased region" description="Polar residues" evidence="1">
    <location>
        <begin position="413"/>
        <end position="427"/>
    </location>
</feature>
<keyword evidence="4" id="KW-1185">Reference proteome</keyword>
<keyword evidence="2" id="KW-0812">Transmembrane</keyword>
<name>U6MVR0_9EIME</name>
<keyword evidence="2" id="KW-0472">Membrane</keyword>
<evidence type="ECO:0008006" key="5">
    <source>
        <dbReference type="Google" id="ProtNLM"/>
    </source>
</evidence>
<dbReference type="OrthoDB" id="347684at2759"/>
<feature type="transmembrane region" description="Helical" evidence="2">
    <location>
        <begin position="57"/>
        <end position="77"/>
    </location>
</feature>
<proteinExistence type="predicted"/>
<evidence type="ECO:0000313" key="3">
    <source>
        <dbReference type="EMBL" id="CDJ68362.1"/>
    </source>
</evidence>